<comment type="similarity">
    <text evidence="13">Belongs to the immunoglobulin superfamily. IHOG family.</text>
</comment>
<dbReference type="InterPro" id="IPR036116">
    <property type="entry name" value="FN3_sf"/>
</dbReference>
<evidence type="ECO:0000256" key="8">
    <source>
        <dbReference type="ARBA" id="ARBA00023136"/>
    </source>
</evidence>
<dbReference type="Gene3D" id="2.60.40.10">
    <property type="entry name" value="Immunoglobulins"/>
    <property type="match status" value="6"/>
</dbReference>
<feature type="transmembrane region" description="Helical" evidence="17">
    <location>
        <begin position="723"/>
        <end position="746"/>
    </location>
</feature>
<feature type="domain" description="Ig-like" evidence="18">
    <location>
        <begin position="255"/>
        <end position="336"/>
    </location>
</feature>
<keyword evidence="7 17" id="KW-1133">Transmembrane helix</keyword>
<dbReference type="InterPro" id="IPR013098">
    <property type="entry name" value="Ig_I-set"/>
</dbReference>
<keyword evidence="9" id="KW-1015">Disulfide bond</keyword>
<feature type="domain" description="Fibronectin type-III" evidence="19">
    <location>
        <begin position="491"/>
        <end position="590"/>
    </location>
</feature>
<dbReference type="SMART" id="SM00409">
    <property type="entry name" value="IG"/>
    <property type="match status" value="4"/>
</dbReference>
<dbReference type="SUPFAM" id="SSF48726">
    <property type="entry name" value="Immunoglobulin"/>
    <property type="match status" value="3"/>
</dbReference>
<evidence type="ECO:0000256" key="16">
    <source>
        <dbReference type="SAM" id="MobiDB-lite"/>
    </source>
</evidence>
<evidence type="ECO:0000256" key="17">
    <source>
        <dbReference type="SAM" id="Phobius"/>
    </source>
</evidence>
<evidence type="ECO:0000256" key="7">
    <source>
        <dbReference type="ARBA" id="ARBA00022989"/>
    </source>
</evidence>
<evidence type="ECO:0000256" key="15">
    <source>
        <dbReference type="ARBA" id="ARBA00041099"/>
    </source>
</evidence>
<accession>A0ABP1Q022</accession>
<keyword evidence="21" id="KW-1185">Reference proteome</keyword>
<feature type="domain" description="Ig-like" evidence="18">
    <location>
        <begin position="55"/>
        <end position="139"/>
    </location>
</feature>
<feature type="domain" description="Fibronectin type-III" evidence="19">
    <location>
        <begin position="597"/>
        <end position="691"/>
    </location>
</feature>
<keyword evidence="5" id="KW-0677">Repeat</keyword>
<evidence type="ECO:0000256" key="2">
    <source>
        <dbReference type="ARBA" id="ARBA00022674"/>
    </source>
</evidence>
<evidence type="ECO:0000256" key="1">
    <source>
        <dbReference type="ARBA" id="ARBA00004370"/>
    </source>
</evidence>
<evidence type="ECO:0000256" key="5">
    <source>
        <dbReference type="ARBA" id="ARBA00022737"/>
    </source>
</evidence>
<dbReference type="SMART" id="SM00060">
    <property type="entry name" value="FN3"/>
    <property type="match status" value="2"/>
</dbReference>
<evidence type="ECO:0000259" key="18">
    <source>
        <dbReference type="PROSITE" id="PS50835"/>
    </source>
</evidence>
<keyword evidence="10" id="KW-0325">Glycoprotein</keyword>
<dbReference type="PANTHER" id="PTHR44170:SF33">
    <property type="entry name" value="BROTHER OF IHOG, ISOFORM G-RELATED"/>
    <property type="match status" value="1"/>
</dbReference>
<name>A0ABP1Q022_9HEXA</name>
<keyword evidence="4" id="KW-0732">Signal</keyword>
<evidence type="ECO:0000313" key="21">
    <source>
        <dbReference type="Proteomes" id="UP001642540"/>
    </source>
</evidence>
<dbReference type="InterPro" id="IPR036179">
    <property type="entry name" value="Ig-like_dom_sf"/>
</dbReference>
<dbReference type="SUPFAM" id="SSF49265">
    <property type="entry name" value="Fibronectin type III"/>
    <property type="match status" value="1"/>
</dbReference>
<evidence type="ECO:0000256" key="3">
    <source>
        <dbReference type="ARBA" id="ARBA00022692"/>
    </source>
</evidence>
<dbReference type="Pfam" id="PF07679">
    <property type="entry name" value="I-set"/>
    <property type="match status" value="1"/>
</dbReference>
<evidence type="ECO:0000256" key="14">
    <source>
        <dbReference type="ARBA" id="ARBA00038530"/>
    </source>
</evidence>
<evidence type="ECO:0000259" key="19">
    <source>
        <dbReference type="PROSITE" id="PS50853"/>
    </source>
</evidence>
<keyword evidence="3 17" id="KW-0812">Transmembrane</keyword>
<dbReference type="InterPro" id="IPR003961">
    <property type="entry name" value="FN3_dom"/>
</dbReference>
<keyword evidence="8 17" id="KW-0472">Membrane</keyword>
<dbReference type="Proteomes" id="UP001642540">
    <property type="component" value="Unassembled WGS sequence"/>
</dbReference>
<feature type="compositionally biased region" description="Basic residues" evidence="16">
    <location>
        <begin position="466"/>
        <end position="485"/>
    </location>
</feature>
<dbReference type="InterPro" id="IPR003599">
    <property type="entry name" value="Ig_sub"/>
</dbReference>
<dbReference type="CDD" id="cd00063">
    <property type="entry name" value="FN3"/>
    <property type="match status" value="2"/>
</dbReference>
<dbReference type="Pfam" id="PF00041">
    <property type="entry name" value="fn3"/>
    <property type="match status" value="2"/>
</dbReference>
<comment type="function">
    <text evidence="12">Mediates response to the active Hedgehog (Hh) protein signal in embryos, functioning upstream or at the level of patched (ptc).</text>
</comment>
<dbReference type="CDD" id="cd00096">
    <property type="entry name" value="Ig"/>
    <property type="match status" value="1"/>
</dbReference>
<dbReference type="Pfam" id="PF13927">
    <property type="entry name" value="Ig_3"/>
    <property type="match status" value="2"/>
</dbReference>
<feature type="region of interest" description="Disordered" evidence="16">
    <location>
        <begin position="845"/>
        <end position="922"/>
    </location>
</feature>
<feature type="region of interest" description="Disordered" evidence="16">
    <location>
        <begin position="462"/>
        <end position="499"/>
    </location>
</feature>
<dbReference type="SMART" id="SM00408">
    <property type="entry name" value="IGc2"/>
    <property type="match status" value="4"/>
</dbReference>
<evidence type="ECO:0000313" key="20">
    <source>
        <dbReference type="EMBL" id="CAL8080762.1"/>
    </source>
</evidence>
<comment type="subunit">
    <text evidence="14">Homodimer. Heterotetramer; 2 iHog chains bind 2 hh chains when facilitated by heparin, heparin is required to promote high-affinity interactions between hh and iHog.</text>
</comment>
<dbReference type="PANTHER" id="PTHR44170">
    <property type="entry name" value="PROTEIN SIDEKICK"/>
    <property type="match status" value="1"/>
</dbReference>
<reference evidence="20 21" key="1">
    <citation type="submission" date="2024-08" db="EMBL/GenBank/DDBJ databases">
        <authorList>
            <person name="Cucini C."/>
            <person name="Frati F."/>
        </authorList>
    </citation>
    <scope>NUCLEOTIDE SEQUENCE [LARGE SCALE GENOMIC DNA]</scope>
</reference>
<evidence type="ECO:0000256" key="11">
    <source>
        <dbReference type="ARBA" id="ARBA00023319"/>
    </source>
</evidence>
<feature type="compositionally biased region" description="Basic and acidic residues" evidence="16">
    <location>
        <begin position="893"/>
        <end position="905"/>
    </location>
</feature>
<comment type="caution">
    <text evidence="20">The sequence shown here is derived from an EMBL/GenBank/DDBJ whole genome shotgun (WGS) entry which is preliminary data.</text>
</comment>
<comment type="subcellular location">
    <subcellularLocation>
        <location evidence="1">Membrane</location>
    </subcellularLocation>
</comment>
<evidence type="ECO:0000256" key="13">
    <source>
        <dbReference type="ARBA" id="ARBA00038144"/>
    </source>
</evidence>
<dbReference type="EMBL" id="CAXLJM020000014">
    <property type="protein sequence ID" value="CAL8080762.1"/>
    <property type="molecule type" value="Genomic_DNA"/>
</dbReference>
<feature type="domain" description="Ig-like" evidence="18">
    <location>
        <begin position="344"/>
        <end position="428"/>
    </location>
</feature>
<organism evidence="20 21">
    <name type="scientific">Orchesella dallaii</name>
    <dbReference type="NCBI Taxonomy" id="48710"/>
    <lineage>
        <taxon>Eukaryota</taxon>
        <taxon>Metazoa</taxon>
        <taxon>Ecdysozoa</taxon>
        <taxon>Arthropoda</taxon>
        <taxon>Hexapoda</taxon>
        <taxon>Collembola</taxon>
        <taxon>Entomobryomorpha</taxon>
        <taxon>Entomobryoidea</taxon>
        <taxon>Orchesellidae</taxon>
        <taxon>Orchesellinae</taxon>
        <taxon>Orchesella</taxon>
    </lineage>
</organism>
<evidence type="ECO:0000256" key="12">
    <source>
        <dbReference type="ARBA" id="ARBA00037573"/>
    </source>
</evidence>
<keyword evidence="11" id="KW-0393">Immunoglobulin domain</keyword>
<feature type="domain" description="Ig-like" evidence="18">
    <location>
        <begin position="142"/>
        <end position="236"/>
    </location>
</feature>
<gene>
    <name evidence="20" type="ORF">ODALV1_LOCUS4729</name>
</gene>
<sequence>MMNHRCAKSFSSTWWCPMFFLPVQHSTMELMSCLRTLLLAIVCLSSLSTGADIGKYFTRSPQSIVAPPGDRVTFQCETNIPAEQVRWKLNGRFLHPANESDIRVSGTLLSVKVSKNRERYMQQVGDYQCVAEFGAEALTSLPAQLTIAQLDPFQPHSNKTLEVVEGNTVAITCDAPYSNPPPVIQFYKDGRPIEPETGNSMLMDSGVLHLYNVSFVDAGSYWCAVTNHITTDTYVADWVTQLVVSPKSKGARKAPEFLVKPKPYYILPQDGNVTLECVAIGNPPPYTTWRKLRAPTMTNYQSNKGTLHLFNVGISQEGEYICEAYNGVGDAITTLSTIVLNSMPNITKEPMSLIVEEGGEAIIDCASEGLPKPRVYWVFNGQNVHDDGNVQITDWGLRISKVEKRHAGLFQCFTTNPMGTVTSPAELKVMPKQITAMASDGTVIKPPVTSVLPPVTDQENHGYASAHHHKNNKFHRVKHKRRKHKGQDMTPPSKPTINRLSDDSVMIRWDVPPNSGYPIQFFKIQYKEVSRKNSRWMTIDDDIAPHINSYEVRDLRVGHAYRFRIAAVYSNNDNKVGPNSEKFVLQKDATMRRPTYAPIITNAVPHNTSAILLRWKVMKAEAGGLDGYFIYYRETTTAGDYSKVTVVGEETESHYIDHLKTGTAYDIKIQSFNRAGASNFSSIQTAKTTGVATTERPDYDNGKHREEEIIIPDDEPLPSHENLYLLMGCLFVGFWIFICLACAVCYRCKQRRAEDEAKYPCDVQLDLENKSISNGHVGMNGHIHGLNGYIPTITSQLDEKETSFVERHNNNRPISPSLLNNSTCDLSSFKSSTLDTKSCTEMKTLGIVKKGPESNSRNNSLKRQKHAHSNGNGSLRRGQYMSCSSEDLEGDEDKSKDTRIFPKEHYKARKHNRKRNSMADVV</sequence>
<evidence type="ECO:0000256" key="10">
    <source>
        <dbReference type="ARBA" id="ARBA00023180"/>
    </source>
</evidence>
<dbReference type="PROSITE" id="PS50853">
    <property type="entry name" value="FN3"/>
    <property type="match status" value="2"/>
</dbReference>
<dbReference type="InterPro" id="IPR007110">
    <property type="entry name" value="Ig-like_dom"/>
</dbReference>
<keyword evidence="2" id="KW-0358">Heparin-binding</keyword>
<dbReference type="InterPro" id="IPR003598">
    <property type="entry name" value="Ig_sub2"/>
</dbReference>
<evidence type="ECO:0000256" key="9">
    <source>
        <dbReference type="ARBA" id="ARBA00023157"/>
    </source>
</evidence>
<evidence type="ECO:0000256" key="6">
    <source>
        <dbReference type="ARBA" id="ARBA00022974"/>
    </source>
</evidence>
<feature type="compositionally biased region" description="Basic residues" evidence="16">
    <location>
        <begin position="906"/>
        <end position="916"/>
    </location>
</feature>
<dbReference type="PROSITE" id="PS50835">
    <property type="entry name" value="IG_LIKE"/>
    <property type="match status" value="4"/>
</dbReference>
<proteinExistence type="inferred from homology"/>
<protein>
    <recommendedName>
        <fullName evidence="15">Interference hedgehog</fullName>
    </recommendedName>
</protein>
<dbReference type="InterPro" id="IPR013783">
    <property type="entry name" value="Ig-like_fold"/>
</dbReference>
<evidence type="ECO:0000256" key="4">
    <source>
        <dbReference type="ARBA" id="ARBA00022729"/>
    </source>
</evidence>
<keyword evidence="6" id="KW-0654">Proteoglycan</keyword>